<dbReference type="Proteomes" id="UP000196205">
    <property type="component" value="Chromosome"/>
</dbReference>
<name>A0A1Y0Y5T2_ACEPA</name>
<gene>
    <name evidence="1" type="ORF">S1001342_02540</name>
</gene>
<protein>
    <submittedName>
        <fullName evidence="1">Uncharacterized protein</fullName>
    </submittedName>
</protein>
<evidence type="ECO:0000313" key="1">
    <source>
        <dbReference type="EMBL" id="ARW48831.1"/>
    </source>
</evidence>
<reference evidence="1 2" key="1">
    <citation type="submission" date="2017-05" db="EMBL/GenBank/DDBJ databases">
        <title>Genome sequence of Acetobacter pasteurianus subsp. pasteurianus strain SRCM101342.</title>
        <authorList>
            <person name="Cho S.H."/>
        </authorList>
    </citation>
    <scope>NUCLEOTIDE SEQUENCE [LARGE SCALE GENOMIC DNA]</scope>
    <source>
        <strain evidence="1 2">SRCM101342</strain>
    </source>
</reference>
<organism evidence="1 2">
    <name type="scientific">Acetobacter pasteurianus subsp. pasteurianus</name>
    <dbReference type="NCBI Taxonomy" id="481145"/>
    <lineage>
        <taxon>Bacteria</taxon>
        <taxon>Pseudomonadati</taxon>
        <taxon>Pseudomonadota</taxon>
        <taxon>Alphaproteobacteria</taxon>
        <taxon>Acetobacterales</taxon>
        <taxon>Acetobacteraceae</taxon>
        <taxon>Acetobacter</taxon>
    </lineage>
</organism>
<sequence length="132" mass="15237">MAQIMFGRTTTTIAEQVLLSAYWEPQRNHNRIYYMLPTASVATLIPFSYYPCFSDLVLELNVNYGCSGWVADTTIDSIINSPASIKYIKTSLSSLYFLWEINYSFSVLKSAINNILHLSIPRTFRIYHSYIR</sequence>
<proteinExistence type="predicted"/>
<dbReference type="EMBL" id="CP021509">
    <property type="protein sequence ID" value="ARW48831.1"/>
    <property type="molecule type" value="Genomic_DNA"/>
</dbReference>
<evidence type="ECO:0000313" key="2">
    <source>
        <dbReference type="Proteomes" id="UP000196205"/>
    </source>
</evidence>
<accession>A0A1Y0Y5T2</accession>
<dbReference type="AlphaFoldDB" id="A0A1Y0Y5T2"/>